<dbReference type="OrthoDB" id="8175770at2759"/>
<organism evidence="1 2">
    <name type="scientific">Lepeophtheirus salmonis</name>
    <name type="common">Salmon louse</name>
    <name type="synonym">Caligus salmonis</name>
    <dbReference type="NCBI Taxonomy" id="72036"/>
    <lineage>
        <taxon>Eukaryota</taxon>
        <taxon>Metazoa</taxon>
        <taxon>Ecdysozoa</taxon>
        <taxon>Arthropoda</taxon>
        <taxon>Crustacea</taxon>
        <taxon>Multicrustacea</taxon>
        <taxon>Hexanauplia</taxon>
        <taxon>Copepoda</taxon>
        <taxon>Siphonostomatoida</taxon>
        <taxon>Caligidae</taxon>
        <taxon>Lepeophtheirus</taxon>
    </lineage>
</organism>
<dbReference type="PANTHER" id="PTHR12335">
    <property type="entry name" value="TIPE PROTEIN TEMPERATURE-INDUCED PARALYTIC E"/>
    <property type="match status" value="1"/>
</dbReference>
<reference evidence="1" key="1">
    <citation type="submission" date="2021-02" db="EMBL/GenBank/DDBJ databases">
        <authorList>
            <person name="Bekaert M."/>
        </authorList>
    </citation>
    <scope>NUCLEOTIDE SEQUENCE</scope>
    <source>
        <strain evidence="1">IoA-00</strain>
    </source>
</reference>
<dbReference type="GO" id="GO:0002028">
    <property type="term" value="P:regulation of sodium ion transport"/>
    <property type="evidence" value="ECO:0007669"/>
    <property type="project" value="TreeGrafter"/>
</dbReference>
<dbReference type="PANTHER" id="PTHR12335:SF6">
    <property type="entry name" value="PROTEIN TIPE"/>
    <property type="match status" value="1"/>
</dbReference>
<proteinExistence type="predicted"/>
<sequence>MVLLYSFNASCNVERILIHLQAPTFTQFMLFINLPKSGFSQSPWPYNPYHKRKKRSSKPLWIFFYFTPHPSSSFLPIFSLFAMIFLVPFFIDPAWATLQADFDPIPRKCVTISGLYIEGKSNCHWSSCEEGCTKTIFNCWQITVNYTSDHNNASNTARLQPNVKGCGYPPRLNCATFIKEYSPNGSTYPCYVSQRISSEIIAVPELDLNEVKSDLFLLPCHSHSLLSPFPGLSLHCVLLYLCE</sequence>
<dbReference type="InterPro" id="IPR031578">
    <property type="entry name" value="TipE"/>
</dbReference>
<dbReference type="GO" id="GO:0017080">
    <property type="term" value="F:sodium channel regulator activity"/>
    <property type="evidence" value="ECO:0007669"/>
    <property type="project" value="TreeGrafter"/>
</dbReference>
<protein>
    <submittedName>
        <fullName evidence="1">(salmon louse) hypothetical protein</fullName>
    </submittedName>
</protein>
<evidence type="ECO:0000313" key="2">
    <source>
        <dbReference type="Proteomes" id="UP000675881"/>
    </source>
</evidence>
<accession>A0A7R8HFK8</accession>
<keyword evidence="2" id="KW-1185">Reference proteome</keyword>
<dbReference type="GO" id="GO:0005886">
    <property type="term" value="C:plasma membrane"/>
    <property type="evidence" value="ECO:0007669"/>
    <property type="project" value="TreeGrafter"/>
</dbReference>
<gene>
    <name evidence="1" type="ORF">LSAA_15048</name>
</gene>
<dbReference type="AlphaFoldDB" id="A0A7R8HFK8"/>
<dbReference type="Pfam" id="PF16972">
    <property type="entry name" value="TipE"/>
    <property type="match status" value="2"/>
</dbReference>
<name>A0A7R8HFK8_LEPSM</name>
<evidence type="ECO:0000313" key="1">
    <source>
        <dbReference type="EMBL" id="CAF3046272.1"/>
    </source>
</evidence>
<dbReference type="EMBL" id="HG994588">
    <property type="protein sequence ID" value="CAF3046272.1"/>
    <property type="molecule type" value="Genomic_DNA"/>
</dbReference>
<dbReference type="Proteomes" id="UP000675881">
    <property type="component" value="Chromosome 9"/>
</dbReference>